<dbReference type="EMBL" id="BJXN01000008">
    <property type="protein sequence ID" value="GEM89943.1"/>
    <property type="molecule type" value="Genomic_DNA"/>
</dbReference>
<dbReference type="RefSeq" id="WP_147147242.1">
    <property type="nucleotide sequence ID" value="NZ_BJXN01000008.1"/>
</dbReference>
<evidence type="ECO:0000313" key="2">
    <source>
        <dbReference type="Proteomes" id="UP000321827"/>
    </source>
</evidence>
<comment type="caution">
    <text evidence="1">The sequence shown here is derived from an EMBL/GenBank/DDBJ whole genome shotgun (WGS) entry which is preliminary data.</text>
</comment>
<reference evidence="1 2" key="1">
    <citation type="submission" date="2019-07" db="EMBL/GenBank/DDBJ databases">
        <title>Whole genome shotgun sequence of Oceanithermus desulfurans NBRC 100063.</title>
        <authorList>
            <person name="Hosoyama A."/>
            <person name="Uohara A."/>
            <person name="Ohji S."/>
            <person name="Ichikawa N."/>
        </authorList>
    </citation>
    <scope>NUCLEOTIDE SEQUENCE [LARGE SCALE GENOMIC DNA]</scope>
    <source>
        <strain evidence="1 2">NBRC 100063</strain>
    </source>
</reference>
<gene>
    <name evidence="1" type="ORF">ODE01S_13770</name>
</gene>
<accession>A0A511RJW6</accession>
<dbReference type="AlphaFoldDB" id="A0A511RJW6"/>
<evidence type="ECO:0000313" key="1">
    <source>
        <dbReference type="EMBL" id="GEM89943.1"/>
    </source>
</evidence>
<dbReference type="OrthoDB" id="9845112at2"/>
<name>A0A511RJW6_9DEIN</name>
<protein>
    <submittedName>
        <fullName evidence="1">Uncharacterized protein</fullName>
    </submittedName>
</protein>
<dbReference type="Proteomes" id="UP000321827">
    <property type="component" value="Unassembled WGS sequence"/>
</dbReference>
<proteinExistence type="predicted"/>
<organism evidence="1 2">
    <name type="scientific">Oceanithermus desulfurans NBRC 100063</name>
    <dbReference type="NCBI Taxonomy" id="1227550"/>
    <lineage>
        <taxon>Bacteria</taxon>
        <taxon>Thermotogati</taxon>
        <taxon>Deinococcota</taxon>
        <taxon>Deinococci</taxon>
        <taxon>Thermales</taxon>
        <taxon>Thermaceae</taxon>
        <taxon>Oceanithermus</taxon>
    </lineage>
</organism>
<sequence>MSAEPSLWIVASRSGELRRAAWPEDGLAGLAPRLVAVWLVVGDGVRYIVRAGTGPWPAPEPGAPGGPERWAREDAARFSGRVRYRIVTRDPWMTLDEGFFLPGQLGFDGSG</sequence>